<evidence type="ECO:0000313" key="13">
    <source>
        <dbReference type="EMBL" id="QIG79036.1"/>
    </source>
</evidence>
<feature type="transmembrane region" description="Helical" evidence="11">
    <location>
        <begin position="189"/>
        <end position="214"/>
    </location>
</feature>
<evidence type="ECO:0000313" key="14">
    <source>
        <dbReference type="Proteomes" id="UP000501568"/>
    </source>
</evidence>
<dbReference type="InterPro" id="IPR011712">
    <property type="entry name" value="Sig_transdc_His_kin_sub3_dim/P"/>
</dbReference>
<dbReference type="PROSITE" id="PS50885">
    <property type="entry name" value="HAMP"/>
    <property type="match status" value="1"/>
</dbReference>
<evidence type="ECO:0000256" key="8">
    <source>
        <dbReference type="ARBA" id="ARBA00022840"/>
    </source>
</evidence>
<evidence type="ECO:0000256" key="10">
    <source>
        <dbReference type="SAM" id="Coils"/>
    </source>
</evidence>
<organism evidence="13 14">
    <name type="scientific">Stakelama tenebrarum</name>
    <dbReference type="NCBI Taxonomy" id="2711215"/>
    <lineage>
        <taxon>Bacteria</taxon>
        <taxon>Pseudomonadati</taxon>
        <taxon>Pseudomonadota</taxon>
        <taxon>Alphaproteobacteria</taxon>
        <taxon>Sphingomonadales</taxon>
        <taxon>Sphingomonadaceae</taxon>
        <taxon>Stakelama</taxon>
    </lineage>
</organism>
<dbReference type="SMART" id="SM00387">
    <property type="entry name" value="HATPase_c"/>
    <property type="match status" value="1"/>
</dbReference>
<dbReference type="RefSeq" id="WP_165326038.1">
    <property type="nucleotide sequence ID" value="NZ_CP049109.1"/>
</dbReference>
<feature type="coiled-coil region" evidence="10">
    <location>
        <begin position="576"/>
        <end position="603"/>
    </location>
</feature>
<keyword evidence="9" id="KW-0902">Two-component regulatory system</keyword>
<dbReference type="PANTHER" id="PTHR24421">
    <property type="entry name" value="NITRATE/NITRITE SENSOR PROTEIN NARX-RELATED"/>
    <property type="match status" value="1"/>
</dbReference>
<keyword evidence="6" id="KW-0547">Nucleotide-binding</keyword>
<keyword evidence="7" id="KW-0418">Kinase</keyword>
<evidence type="ECO:0000259" key="12">
    <source>
        <dbReference type="PROSITE" id="PS50885"/>
    </source>
</evidence>
<dbReference type="Pfam" id="PF00672">
    <property type="entry name" value="HAMP"/>
    <property type="match status" value="1"/>
</dbReference>
<dbReference type="InterPro" id="IPR003660">
    <property type="entry name" value="HAMP_dom"/>
</dbReference>
<dbReference type="Pfam" id="PF07730">
    <property type="entry name" value="HisKA_3"/>
    <property type="match status" value="1"/>
</dbReference>
<dbReference type="Gene3D" id="1.20.5.1930">
    <property type="match status" value="1"/>
</dbReference>
<evidence type="ECO:0000256" key="5">
    <source>
        <dbReference type="ARBA" id="ARBA00022679"/>
    </source>
</evidence>
<dbReference type="SMART" id="SM00304">
    <property type="entry name" value="HAMP"/>
    <property type="match status" value="1"/>
</dbReference>
<dbReference type="Gene3D" id="3.30.565.10">
    <property type="entry name" value="Histidine kinase-like ATPase, C-terminal domain"/>
    <property type="match status" value="1"/>
</dbReference>
<dbReference type="Proteomes" id="UP000501568">
    <property type="component" value="Chromosome"/>
</dbReference>
<dbReference type="SUPFAM" id="SSF158472">
    <property type="entry name" value="HAMP domain-like"/>
    <property type="match status" value="1"/>
</dbReference>
<gene>
    <name evidence="13" type="ORF">G5C33_04055</name>
</gene>
<keyword evidence="14" id="KW-1185">Reference proteome</keyword>
<keyword evidence="11" id="KW-0812">Transmembrane</keyword>
<dbReference type="InterPro" id="IPR050482">
    <property type="entry name" value="Sensor_HK_TwoCompSys"/>
</dbReference>
<dbReference type="Gene3D" id="6.10.340.10">
    <property type="match status" value="1"/>
</dbReference>
<dbReference type="KEGG" id="spzr:G5C33_04055"/>
<dbReference type="EC" id="2.7.13.3" evidence="3"/>
<feature type="domain" description="HAMP" evidence="12">
    <location>
        <begin position="525"/>
        <end position="577"/>
    </location>
</feature>
<dbReference type="Pfam" id="PF02518">
    <property type="entry name" value="HATPase_c"/>
    <property type="match status" value="1"/>
</dbReference>
<feature type="transmembrane region" description="Helical" evidence="11">
    <location>
        <begin position="91"/>
        <end position="113"/>
    </location>
</feature>
<keyword evidence="11" id="KW-1133">Transmembrane helix</keyword>
<dbReference type="SUPFAM" id="SSF55874">
    <property type="entry name" value="ATPase domain of HSP90 chaperone/DNA topoisomerase II/histidine kinase"/>
    <property type="match status" value="1"/>
</dbReference>
<comment type="subcellular location">
    <subcellularLocation>
        <location evidence="2">Membrane</location>
    </subcellularLocation>
</comment>
<feature type="transmembrane region" description="Helical" evidence="11">
    <location>
        <begin position="125"/>
        <end position="147"/>
    </location>
</feature>
<keyword evidence="10" id="KW-0175">Coiled coil</keyword>
<evidence type="ECO:0000256" key="4">
    <source>
        <dbReference type="ARBA" id="ARBA00022553"/>
    </source>
</evidence>
<dbReference type="CDD" id="cd16917">
    <property type="entry name" value="HATPase_UhpB-NarQ-NarX-like"/>
    <property type="match status" value="1"/>
</dbReference>
<dbReference type="InterPro" id="IPR036890">
    <property type="entry name" value="HATPase_C_sf"/>
</dbReference>
<evidence type="ECO:0000256" key="2">
    <source>
        <dbReference type="ARBA" id="ARBA00004370"/>
    </source>
</evidence>
<feature type="transmembrane region" description="Helical" evidence="11">
    <location>
        <begin position="220"/>
        <end position="242"/>
    </location>
</feature>
<feature type="transmembrane region" description="Helical" evidence="11">
    <location>
        <begin position="254"/>
        <end position="273"/>
    </location>
</feature>
<dbReference type="GO" id="GO:0000155">
    <property type="term" value="F:phosphorelay sensor kinase activity"/>
    <property type="evidence" value="ECO:0007669"/>
    <property type="project" value="InterPro"/>
</dbReference>
<evidence type="ECO:0000256" key="7">
    <source>
        <dbReference type="ARBA" id="ARBA00022777"/>
    </source>
</evidence>
<evidence type="ECO:0000256" key="6">
    <source>
        <dbReference type="ARBA" id="ARBA00022741"/>
    </source>
</evidence>
<dbReference type="AlphaFoldDB" id="A0A6G6Y393"/>
<accession>A0A6G6Y393</accession>
<feature type="transmembrane region" description="Helical" evidence="11">
    <location>
        <begin position="20"/>
        <end position="44"/>
    </location>
</feature>
<keyword evidence="11" id="KW-0472">Membrane</keyword>
<feature type="transmembrane region" description="Helical" evidence="11">
    <location>
        <begin position="56"/>
        <end position="79"/>
    </location>
</feature>
<evidence type="ECO:0000256" key="1">
    <source>
        <dbReference type="ARBA" id="ARBA00000085"/>
    </source>
</evidence>
<proteinExistence type="predicted"/>
<feature type="transmembrane region" description="Helical" evidence="11">
    <location>
        <begin position="159"/>
        <end position="177"/>
    </location>
</feature>
<dbReference type="CDD" id="cd06225">
    <property type="entry name" value="HAMP"/>
    <property type="match status" value="1"/>
</dbReference>
<dbReference type="InterPro" id="IPR003594">
    <property type="entry name" value="HATPase_dom"/>
</dbReference>
<evidence type="ECO:0000256" key="3">
    <source>
        <dbReference type="ARBA" id="ARBA00012438"/>
    </source>
</evidence>
<reference evidence="13 14" key="1">
    <citation type="submission" date="2020-02" db="EMBL/GenBank/DDBJ databases">
        <authorList>
            <person name="Zheng R.K."/>
            <person name="Sun C.M."/>
        </authorList>
    </citation>
    <scope>NUCLEOTIDE SEQUENCE [LARGE SCALE GENOMIC DNA]</scope>
    <source>
        <strain evidence="14">zrk23</strain>
    </source>
</reference>
<dbReference type="EMBL" id="CP049109">
    <property type="protein sequence ID" value="QIG79036.1"/>
    <property type="molecule type" value="Genomic_DNA"/>
</dbReference>
<keyword evidence="4" id="KW-0597">Phosphoprotein</keyword>
<comment type="catalytic activity">
    <reaction evidence="1">
        <text>ATP + protein L-histidine = ADP + protein N-phospho-L-histidine.</text>
        <dbReference type="EC" id="2.7.13.3"/>
    </reaction>
</comment>
<dbReference type="GO" id="GO:0005524">
    <property type="term" value="F:ATP binding"/>
    <property type="evidence" value="ECO:0007669"/>
    <property type="project" value="UniProtKB-KW"/>
</dbReference>
<feature type="transmembrane region" description="Helical" evidence="11">
    <location>
        <begin position="500"/>
        <end position="523"/>
    </location>
</feature>
<keyword evidence="5" id="KW-0808">Transferase</keyword>
<evidence type="ECO:0000256" key="11">
    <source>
        <dbReference type="SAM" id="Phobius"/>
    </source>
</evidence>
<sequence>MTGADAAVARLPDGGFDQLYLWNAYAIGFLAELILLVLVLAYLGRRMVADIRRGQPSVSMAFLLITMMALFVATLFSWIRAGMVAEYQYHSLPWISPWLAIAIFALAQFAYRFPVAIGGPVERAVATALLWGYVLVETAVAFARALAAAQGDVQYRSSHLDLFLLAALCWLLVVLVRQRLSARGTVHAAAARGFLGIGLMMMAQCLTLTLRSYALLADSIAELINCWLFLGQIAGMALTYLNTMPERSSFMVKLSGISVTMLLVLVVGLSWLVSPVINDSYRDPDMVRAGDAYRFEPTAEGGYRVMAIPFAPEAEYGEWVGADGTALPLPFAFPFYGKEYREYYPSIDGIIGFDVQPSWRRSLATRGYQPQIFVLMAAMMEGGTRLDWIDVGFAVRSEPDRILLSWRNVPARIEGSGRYSAQMWLFADGAIEIHYLEMPHHLPREIYSNQVPWEIGIMPGVVGADARLSLGSIGAGVEGPPGTGLIQDYQRDFLEYVDRFYAPIAVFTVLAAFLVVVLLPAFLRFNLVAPLADLLKGVQRFRGGALETSVPVHFRDEIGFLSSSFNAMAEAQHDLVQTLEQRVAERSEQLSRLAARNAQLEERDRLSGDLHDSVSQTLFSAAMLADILPDQVRSDPQAGEATLARIGRLNRHAIEEMRMLLNELRSSNLAEHPVAGLIAELAARVGAEEGLAIDFSGADNMTVLPVAVQTMFYRTVQESLNNIVKHARASHVDIRFEADEWHAALRVRDDGVGFDPGGKGGERFGLQIMRDRARRLGARLEVRSRAGEGSEIELHWEADGAE</sequence>
<keyword evidence="8" id="KW-0067">ATP-binding</keyword>
<protein>
    <recommendedName>
        <fullName evidence="3">histidine kinase</fullName>
        <ecNumber evidence="3">2.7.13.3</ecNumber>
    </recommendedName>
</protein>
<dbReference type="GO" id="GO:0046983">
    <property type="term" value="F:protein dimerization activity"/>
    <property type="evidence" value="ECO:0007669"/>
    <property type="project" value="InterPro"/>
</dbReference>
<name>A0A6G6Y393_9SPHN</name>
<dbReference type="GO" id="GO:0016020">
    <property type="term" value="C:membrane"/>
    <property type="evidence" value="ECO:0007669"/>
    <property type="project" value="UniProtKB-SubCell"/>
</dbReference>
<evidence type="ECO:0000256" key="9">
    <source>
        <dbReference type="ARBA" id="ARBA00023012"/>
    </source>
</evidence>
<dbReference type="PANTHER" id="PTHR24421:SF10">
    <property type="entry name" value="NITRATE_NITRITE SENSOR PROTEIN NARQ"/>
    <property type="match status" value="1"/>
</dbReference>